<feature type="region of interest" description="Disordered" evidence="1">
    <location>
        <begin position="93"/>
        <end position="132"/>
    </location>
</feature>
<dbReference type="EnsemblMetazoa" id="ACOM033552-RA">
    <property type="protein sequence ID" value="ACOM033552-PA.1"/>
    <property type="gene ID" value="ACOM033552"/>
</dbReference>
<sequence>MNMQKSNGLSMFISPKLVVRFSCGSVNERACLMPYLMSSEQPPQVHLVLCLLRGMRSHWQVVSSPLVQKRVIVQASEAELMALRSAMRHQLPSANPLQYSSSSSSSCRMRFVRPPRSATSRHVDGCGSRKPG</sequence>
<dbReference type="AlphaFoldDB" id="A0A8W7PMD4"/>
<accession>A0A8W7PMD4</accession>
<reference evidence="2" key="1">
    <citation type="submission" date="2022-08" db="UniProtKB">
        <authorList>
            <consortium name="EnsemblMetazoa"/>
        </authorList>
    </citation>
    <scope>IDENTIFICATION</scope>
</reference>
<dbReference type="Proteomes" id="UP000075882">
    <property type="component" value="Unassembled WGS sequence"/>
</dbReference>
<evidence type="ECO:0000256" key="1">
    <source>
        <dbReference type="SAM" id="MobiDB-lite"/>
    </source>
</evidence>
<evidence type="ECO:0000313" key="2">
    <source>
        <dbReference type="EnsemblMetazoa" id="ACOM033552-PA.1"/>
    </source>
</evidence>
<protein>
    <submittedName>
        <fullName evidence="2">Uncharacterized protein</fullName>
    </submittedName>
</protein>
<name>A0A8W7PMD4_ANOCL</name>
<organism evidence="2">
    <name type="scientific">Anopheles coluzzii</name>
    <name type="common">African malaria mosquito</name>
    <dbReference type="NCBI Taxonomy" id="1518534"/>
    <lineage>
        <taxon>Eukaryota</taxon>
        <taxon>Metazoa</taxon>
        <taxon>Ecdysozoa</taxon>
        <taxon>Arthropoda</taxon>
        <taxon>Hexapoda</taxon>
        <taxon>Insecta</taxon>
        <taxon>Pterygota</taxon>
        <taxon>Neoptera</taxon>
        <taxon>Endopterygota</taxon>
        <taxon>Diptera</taxon>
        <taxon>Nematocera</taxon>
        <taxon>Culicoidea</taxon>
        <taxon>Culicidae</taxon>
        <taxon>Anophelinae</taxon>
        <taxon>Anopheles</taxon>
    </lineage>
</organism>
<proteinExistence type="predicted"/>